<keyword evidence="2" id="KW-1185">Reference proteome</keyword>
<protein>
    <submittedName>
        <fullName evidence="1">Uncharacterized protein</fullName>
    </submittedName>
</protein>
<dbReference type="Proteomes" id="UP000188174">
    <property type="component" value="Chromosome"/>
</dbReference>
<organism evidence="1 2">
    <name type="scientific">Roseibium algicola</name>
    <dbReference type="NCBI Taxonomy" id="2857014"/>
    <lineage>
        <taxon>Bacteria</taxon>
        <taxon>Pseudomonadati</taxon>
        <taxon>Pseudomonadota</taxon>
        <taxon>Alphaproteobacteria</taxon>
        <taxon>Hyphomicrobiales</taxon>
        <taxon>Stappiaceae</taxon>
        <taxon>Roseibium</taxon>
    </lineage>
</organism>
<reference evidence="1 2" key="1">
    <citation type="submission" date="2017-02" db="EMBL/GenBank/DDBJ databases">
        <authorList>
            <person name="Jeong S."/>
        </authorList>
    </citation>
    <scope>NUCLEOTIDE SEQUENCE [LARGE SCALE GENOMIC DNA]</scope>
    <source>
        <strain evidence="1 2">RMAR6-6</strain>
    </source>
</reference>
<dbReference type="EMBL" id="CP019630">
    <property type="protein sequence ID" value="AQQ04124.1"/>
    <property type="molecule type" value="Genomic_DNA"/>
</dbReference>
<proteinExistence type="predicted"/>
<evidence type="ECO:0000313" key="1">
    <source>
        <dbReference type="EMBL" id="AQQ04124.1"/>
    </source>
</evidence>
<gene>
    <name evidence="1" type="ORF">B0E33_11420</name>
</gene>
<accession>A0ABN4WQW3</accession>
<sequence length="143" mass="16646">MTQTETLEIELECGGYCAGHPWYYLLGGKRPTLKQIWAYAQRFERRGYRAEEIDAAHRLPEPKRTQVLSKIRAEIMDGLHRDMSGYPRAVRNLSAYRKTRQPDTSPRICDDVHVAMSLKFSHLLNDFIHLQKLDSIPSQLDLF</sequence>
<evidence type="ECO:0000313" key="2">
    <source>
        <dbReference type="Proteomes" id="UP000188174"/>
    </source>
</evidence>
<dbReference type="RefSeq" id="WP_077291288.1">
    <property type="nucleotide sequence ID" value="NZ_CP019630.1"/>
</dbReference>
<name>A0ABN4WQW3_9HYPH</name>